<gene>
    <name evidence="1" type="ORF">AQI88_18440</name>
</gene>
<organism evidence="1 2">
    <name type="scientific">Streptomyces cellostaticus</name>
    <dbReference type="NCBI Taxonomy" id="67285"/>
    <lineage>
        <taxon>Bacteria</taxon>
        <taxon>Bacillati</taxon>
        <taxon>Actinomycetota</taxon>
        <taxon>Actinomycetes</taxon>
        <taxon>Kitasatosporales</taxon>
        <taxon>Streptomycetaceae</taxon>
        <taxon>Streptomyces</taxon>
    </lineage>
</organism>
<reference evidence="1 2" key="1">
    <citation type="submission" date="2015-10" db="EMBL/GenBank/DDBJ databases">
        <title>Draft genome sequence of Streptomyces cellostaticus DSM 40189, type strain for the species Streptomyces cellostaticus.</title>
        <authorList>
            <person name="Ruckert C."/>
            <person name="Winkler A."/>
            <person name="Kalinowski J."/>
            <person name="Kampfer P."/>
            <person name="Glaeser S."/>
        </authorList>
    </citation>
    <scope>NUCLEOTIDE SEQUENCE [LARGE SCALE GENOMIC DNA]</scope>
    <source>
        <strain evidence="1 2">DSM 40189</strain>
    </source>
</reference>
<evidence type="ECO:0000313" key="1">
    <source>
        <dbReference type="EMBL" id="KUM94830.1"/>
    </source>
</evidence>
<protein>
    <submittedName>
        <fullName evidence="1">Uncharacterized protein</fullName>
    </submittedName>
</protein>
<dbReference type="EMBL" id="LMWL01000034">
    <property type="protein sequence ID" value="KUM94830.1"/>
    <property type="molecule type" value="Genomic_DNA"/>
</dbReference>
<dbReference type="Proteomes" id="UP000054241">
    <property type="component" value="Unassembled WGS sequence"/>
</dbReference>
<accession>A0A101NKH7</accession>
<proteinExistence type="predicted"/>
<evidence type="ECO:0000313" key="2">
    <source>
        <dbReference type="Proteomes" id="UP000054241"/>
    </source>
</evidence>
<name>A0A101NKH7_9ACTN</name>
<keyword evidence="2" id="KW-1185">Reference proteome</keyword>
<sequence length="95" mass="10479">MWLAMASRTPVAEYTEQFHCAILSLLTTRMYRCISLSSDKFPLDSWTAMAMSRSRITGPSESSEGGIGCTVNYLSQGPLWGMAVRAMNGGFMPFL</sequence>
<comment type="caution">
    <text evidence="1">The sequence shown here is derived from an EMBL/GenBank/DDBJ whole genome shotgun (WGS) entry which is preliminary data.</text>
</comment>
<dbReference type="STRING" id="67285.AQI88_18440"/>
<dbReference type="AlphaFoldDB" id="A0A101NKH7"/>